<keyword evidence="5" id="KW-1185">Reference proteome</keyword>
<dbReference type="InterPro" id="IPR020802">
    <property type="entry name" value="TesA-like"/>
</dbReference>
<dbReference type="RefSeq" id="WP_185046133.1">
    <property type="nucleotide sequence ID" value="NZ_BAABFG010000005.1"/>
</dbReference>
<dbReference type="PANTHER" id="PTHR11487:SF0">
    <property type="entry name" value="S-ACYL FATTY ACID SYNTHASE THIOESTERASE, MEDIUM CHAIN"/>
    <property type="match status" value="1"/>
</dbReference>
<reference evidence="4 5" key="1">
    <citation type="submission" date="2020-08" db="EMBL/GenBank/DDBJ databases">
        <title>Sequencing the genomes of 1000 actinobacteria strains.</title>
        <authorList>
            <person name="Klenk H.-P."/>
        </authorList>
    </citation>
    <scope>NUCLEOTIDE SEQUENCE [LARGE SCALE GENOMIC DNA]</scope>
    <source>
        <strain evidence="4 5">DSM 45809</strain>
    </source>
</reference>
<evidence type="ECO:0000259" key="3">
    <source>
        <dbReference type="SMART" id="SM00824"/>
    </source>
</evidence>
<protein>
    <submittedName>
        <fullName evidence="4">Surfactin synthase thioesterase subunit</fullName>
    </submittedName>
</protein>
<evidence type="ECO:0000313" key="4">
    <source>
        <dbReference type="EMBL" id="MBB4745781.1"/>
    </source>
</evidence>
<accession>A0A7W7H8B0</accession>
<dbReference type="SMART" id="SM00824">
    <property type="entry name" value="PKS_TE"/>
    <property type="match status" value="1"/>
</dbReference>
<dbReference type="EMBL" id="JACHNB010000001">
    <property type="protein sequence ID" value="MBB4745781.1"/>
    <property type="molecule type" value="Genomic_DNA"/>
</dbReference>
<name>A0A7W7H8B0_9ACTN</name>
<proteinExistence type="inferred from homology"/>
<dbReference type="InterPro" id="IPR012223">
    <property type="entry name" value="TEII"/>
</dbReference>
<dbReference type="GO" id="GO:0008610">
    <property type="term" value="P:lipid biosynthetic process"/>
    <property type="evidence" value="ECO:0007669"/>
    <property type="project" value="TreeGrafter"/>
</dbReference>
<dbReference type="Pfam" id="PF00975">
    <property type="entry name" value="Thioesterase"/>
    <property type="match status" value="1"/>
</dbReference>
<dbReference type="PANTHER" id="PTHR11487">
    <property type="entry name" value="THIOESTERASE"/>
    <property type="match status" value="1"/>
</dbReference>
<dbReference type="Gene3D" id="3.40.50.1820">
    <property type="entry name" value="alpha/beta hydrolase"/>
    <property type="match status" value="1"/>
</dbReference>
<comment type="caution">
    <text evidence="4">The sequence shown here is derived from an EMBL/GenBank/DDBJ whole genome shotgun (WGS) entry which is preliminary data.</text>
</comment>
<feature type="domain" description="Thioesterase TesA-like" evidence="3">
    <location>
        <begin position="26"/>
        <end position="248"/>
    </location>
</feature>
<sequence length="254" mass="28199">MTMSAVDTSLWLRTYHPTDVAPIRLVCLPHAGGSAGYYFPVSRALSPRVEVIAVQYPGRQDRRAEPGIGSLRELARDVHEQLRRQPDDRPLALFGHSMGATVAYEVARLLEDDGIVPAHLFVSGRRAPSRHRDERVHLQNDAGLVAEMRRLDGTAGGLLDDPDVLRMVLGVIRDDYRAAETYRWEPGPALHCPVTALTGDHDPKVTPAEADAWRDHTNAAFTLRVFDGGHFYLNSHQADVLDTIRTALTPVPHR</sequence>
<gene>
    <name evidence="4" type="ORF">BJY16_009240</name>
</gene>
<organism evidence="4 5">
    <name type="scientific">Actinoplanes octamycinicus</name>
    <dbReference type="NCBI Taxonomy" id="135948"/>
    <lineage>
        <taxon>Bacteria</taxon>
        <taxon>Bacillati</taxon>
        <taxon>Actinomycetota</taxon>
        <taxon>Actinomycetes</taxon>
        <taxon>Micromonosporales</taxon>
        <taxon>Micromonosporaceae</taxon>
        <taxon>Actinoplanes</taxon>
    </lineage>
</organism>
<dbReference type="AlphaFoldDB" id="A0A7W7H8B0"/>
<evidence type="ECO:0000256" key="2">
    <source>
        <dbReference type="ARBA" id="ARBA00022801"/>
    </source>
</evidence>
<comment type="similarity">
    <text evidence="1">Belongs to the thioesterase family.</text>
</comment>
<dbReference type="InterPro" id="IPR029058">
    <property type="entry name" value="AB_hydrolase_fold"/>
</dbReference>
<dbReference type="GO" id="GO:0016787">
    <property type="term" value="F:hydrolase activity"/>
    <property type="evidence" value="ECO:0007669"/>
    <property type="project" value="UniProtKB-KW"/>
</dbReference>
<dbReference type="SUPFAM" id="SSF53474">
    <property type="entry name" value="alpha/beta-Hydrolases"/>
    <property type="match status" value="1"/>
</dbReference>
<keyword evidence="2" id="KW-0378">Hydrolase</keyword>
<dbReference type="InterPro" id="IPR001031">
    <property type="entry name" value="Thioesterase"/>
</dbReference>
<dbReference type="Proteomes" id="UP000546162">
    <property type="component" value="Unassembled WGS sequence"/>
</dbReference>
<evidence type="ECO:0000313" key="5">
    <source>
        <dbReference type="Proteomes" id="UP000546162"/>
    </source>
</evidence>
<evidence type="ECO:0000256" key="1">
    <source>
        <dbReference type="ARBA" id="ARBA00007169"/>
    </source>
</evidence>